<gene>
    <name evidence="1" type="ORF">L21SP2_2567</name>
</gene>
<dbReference type="AlphaFoldDB" id="V5WK03"/>
<evidence type="ECO:0000313" key="1">
    <source>
        <dbReference type="EMBL" id="AHC15919.1"/>
    </source>
</evidence>
<protein>
    <submittedName>
        <fullName evidence="1">Uncharacterized protein</fullName>
    </submittedName>
</protein>
<reference evidence="1 2" key="1">
    <citation type="journal article" date="2015" name="Stand. Genomic Sci.">
        <title>Complete genome sequence and description of Salinispira pacifica gen. nov., sp. nov., a novel spirochaete isolated form a hypersaline microbial mat.</title>
        <authorList>
            <person name="Ben Hania W."/>
            <person name="Joseph M."/>
            <person name="Schumann P."/>
            <person name="Bunk B."/>
            <person name="Fiebig A."/>
            <person name="Sproer C."/>
            <person name="Klenk H.P."/>
            <person name="Fardeau M.L."/>
            <person name="Spring S."/>
        </authorList>
    </citation>
    <scope>NUCLEOTIDE SEQUENCE [LARGE SCALE GENOMIC DNA]</scope>
    <source>
        <strain evidence="1 2">L21-RPul-D2</strain>
    </source>
</reference>
<sequence length="39" mass="4684">MRINISEAFPGYITWERKNHRPGRLRLPGMKMKKNRKTA</sequence>
<proteinExistence type="predicted"/>
<name>V5WK03_9SPIO</name>
<dbReference type="STRING" id="1307761.L21SP2_2567"/>
<dbReference type="HOGENOM" id="CLU_3316711_0_0_12"/>
<dbReference type="KEGG" id="slr:L21SP2_2567"/>
<keyword evidence="2" id="KW-1185">Reference proteome</keyword>
<organism evidence="1 2">
    <name type="scientific">Salinispira pacifica</name>
    <dbReference type="NCBI Taxonomy" id="1307761"/>
    <lineage>
        <taxon>Bacteria</taxon>
        <taxon>Pseudomonadati</taxon>
        <taxon>Spirochaetota</taxon>
        <taxon>Spirochaetia</taxon>
        <taxon>Spirochaetales</taxon>
        <taxon>Spirochaetaceae</taxon>
        <taxon>Salinispira</taxon>
    </lineage>
</organism>
<accession>V5WK03</accession>
<evidence type="ECO:0000313" key="2">
    <source>
        <dbReference type="Proteomes" id="UP000018680"/>
    </source>
</evidence>
<dbReference type="Proteomes" id="UP000018680">
    <property type="component" value="Chromosome"/>
</dbReference>
<dbReference type="EMBL" id="CP006939">
    <property type="protein sequence ID" value="AHC15919.1"/>
    <property type="molecule type" value="Genomic_DNA"/>
</dbReference>